<name>A0A3G5ABY2_9VIRU</name>
<dbReference type="InterPro" id="IPR016112">
    <property type="entry name" value="VP_dsDNA_II"/>
</dbReference>
<sequence length="1451" mass="165578">MGGGLLQLVAKGADDMFLTYDPKITLFKNIYRRYTNFSKVEHRVNFPNVLTFDKSGTAVLGRLGDLVNCMYLVVELPEIILSYEPFTFRKLGEILLEVGIVFDWGRAWDDVVSLDVFREVVVPVLVERIIIYQELIVLANRELLAIGLLRENFEMTGSVLRFMNPVLVPVVPVIPKYPILGIKYKIYLDYLRARAKLNPLLVPVFGVYATLFELYNVIDGDRIQILNANGVKNIICDTAQNILYERNLSIRLVPGYQLPYIIGSIENLRVLQPSYIGDNYIVFDSMKRVLSNIPIQVTYPLSGYFNNYIRNSGLGIDLEIVANLDLDIYYKKYISEVDIIDYSVGNNLVSFDKIVSIKANLLAILSNALPNNVKQFMRILEVARCGKDAVIYGFFGLMPNIQNVWIQNNIDRNVFFYDNDYSTLKLGDYYNNWVKLCVNGFFDRLQEVVQNQKFAAYYTDGCYWECLDVRGVCAVLGEDYVLEGLDCLGGVWYTGFVPIVVVQNLWGMFRYGGDGEKGIFWDCLFESKMEIGEGNRKKYLDIVMGEYRVDGCFRLGEKVRNYLVCGGGRVCVGRPVLAHLFVPGVRCEFKLGVNDPNWRFCEELFLGGVIPVELTLLEYLVMEIALDVFCLIDNSNMPCPVDAKLTVIRVLHLYVMSFDEIPIYIIPNIDPIFYNPPPTFPKLFIRENIMNSFVCRENNNVARMSAIYNFIYRAQRGLYNCLFREKLFGTEYYRLFVGKENLGAVVVTPGRGREVGIGWTMQQSYELFVSYFYNARLGVCVPQVEPLEFMIERTNFYNICDPDDFLGKAIREIYENIFLKIYVVLDNCAKYGRVLEVRNMDLDPLLYFGSLYQMMSAGVGCVEFEVGDDGGACVKNIGCGGLGVMRGFVVRMLECLGLGVEDRNRFVGECYKALGIVPLSSIASTGSIFGFNYTSMLGPLPTKLDVVGGRVCRGVVDFLGQIKNIFRGRSLEELLIYDQTLRVCNIMIADPCERGFGEHTVVNGKGVDKIYEHFFSGINSQGTLFTDINPIGFNSAEISTVYKGFENPYSILQFVLDMMIFNLQVDNFPIVICDNEKTTLANYELYLLGEIGKYQRYLSLMVGGNGFEGSEIWVRMMNLARGGGAEFAWARYIGYGLIDEISVSIGGEVVDTHNYKWMYLDYMMGRKGDQKRGHDMMVGNIRELYKYSRGEKCSHVMYVPVQFWFCKNISQSLPMVAMQHTEVSVTVKIKSLGEVACWNKLDTFFVKEPVLNCHLLVDYIYLEGDERKRFAESKHEYLIETVQRSVSVGGLGLMSQESRVVNTTINFSNICKYLLWTVRFNKRGEANDRILNWVDFGRGGMKGFDIKFDQRDRETMKHHTYYNEVQPYEKFCSSLPKNVFLYSFALYPKLLQPSGGVNVDMIEELTIGMLLEEEIRTLIERGMIEVEVDVYGKEISVFRVMNGIAGPGWKN</sequence>
<feature type="domain" description="Major capsid protein N-terminal" evidence="5">
    <location>
        <begin position="25"/>
        <end position="82"/>
    </location>
</feature>
<dbReference type="Gene3D" id="2.70.9.20">
    <property type="entry name" value="Major capsid protein Vp54"/>
    <property type="match status" value="1"/>
</dbReference>
<keyword evidence="2" id="KW-0167">Capsid protein</keyword>
<dbReference type="InterPro" id="IPR038519">
    <property type="entry name" value="MCP_C_sf"/>
</dbReference>
<evidence type="ECO:0000256" key="2">
    <source>
        <dbReference type="ARBA" id="ARBA00022561"/>
    </source>
</evidence>
<evidence type="ECO:0000313" key="6">
    <source>
        <dbReference type="EMBL" id="AYV84667.1"/>
    </source>
</evidence>
<comment type="subcellular location">
    <subcellularLocation>
        <location evidence="1">Virion</location>
    </subcellularLocation>
</comment>
<dbReference type="Pfam" id="PF04451">
    <property type="entry name" value="Capsid_NCLDV"/>
    <property type="match status" value="1"/>
</dbReference>
<dbReference type="GO" id="GO:0019028">
    <property type="term" value="C:viral capsid"/>
    <property type="evidence" value="ECO:0007669"/>
    <property type="project" value="UniProtKB-KW"/>
</dbReference>
<dbReference type="InterPro" id="IPR007542">
    <property type="entry name" value="MCP_C"/>
</dbReference>
<evidence type="ECO:0000259" key="4">
    <source>
        <dbReference type="Pfam" id="PF04451"/>
    </source>
</evidence>
<proteinExistence type="predicted"/>
<feature type="domain" description="Major capsid protein N-terminal" evidence="5">
    <location>
        <begin position="1125"/>
        <end position="1263"/>
    </location>
</feature>
<protein>
    <submittedName>
        <fullName evidence="6">NCLDV major capsid protein</fullName>
    </submittedName>
</protein>
<evidence type="ECO:0000256" key="3">
    <source>
        <dbReference type="ARBA" id="ARBA00022844"/>
    </source>
</evidence>
<evidence type="ECO:0000259" key="5">
    <source>
        <dbReference type="Pfam" id="PF16903"/>
    </source>
</evidence>
<dbReference type="Pfam" id="PF16903">
    <property type="entry name" value="Capsid_N"/>
    <property type="match status" value="2"/>
</dbReference>
<feature type="domain" description="Major capsid protein C-terminal" evidence="4">
    <location>
        <begin position="1266"/>
        <end position="1446"/>
    </location>
</feature>
<keyword evidence="3" id="KW-0946">Virion</keyword>
<organism evidence="6">
    <name type="scientific">Hyperionvirus sp</name>
    <dbReference type="NCBI Taxonomy" id="2487770"/>
    <lineage>
        <taxon>Viruses</taxon>
        <taxon>Varidnaviria</taxon>
        <taxon>Bamfordvirae</taxon>
        <taxon>Nucleocytoviricota</taxon>
        <taxon>Megaviricetes</taxon>
        <taxon>Imitervirales</taxon>
        <taxon>Mimiviridae</taxon>
        <taxon>Klosneuvirinae</taxon>
    </lineage>
</organism>
<dbReference type="Gene3D" id="2.70.9.10">
    <property type="entry name" value="Adenovirus Type 2 Hexon, domain 4"/>
    <property type="match status" value="1"/>
</dbReference>
<dbReference type="SUPFAM" id="SSF49749">
    <property type="entry name" value="Group II dsDNA viruses VP"/>
    <property type="match status" value="2"/>
</dbReference>
<accession>A0A3G5ABY2</accession>
<dbReference type="GO" id="GO:0005198">
    <property type="term" value="F:structural molecule activity"/>
    <property type="evidence" value="ECO:0007669"/>
    <property type="project" value="InterPro"/>
</dbReference>
<reference evidence="6" key="1">
    <citation type="submission" date="2018-10" db="EMBL/GenBank/DDBJ databases">
        <title>Hidden diversity of soil giant viruses.</title>
        <authorList>
            <person name="Schulz F."/>
            <person name="Alteio L."/>
            <person name="Goudeau D."/>
            <person name="Ryan E.M."/>
            <person name="Malmstrom R.R."/>
            <person name="Blanchard J."/>
            <person name="Woyke T."/>
        </authorList>
    </citation>
    <scope>NUCLEOTIDE SEQUENCE</scope>
    <source>
        <strain evidence="6">HYV1</strain>
    </source>
</reference>
<gene>
    <name evidence="6" type="ORF">Hyperionvirus33_10</name>
</gene>
<dbReference type="InterPro" id="IPR031654">
    <property type="entry name" value="Capsid_N"/>
</dbReference>
<dbReference type="EMBL" id="MK072415">
    <property type="protein sequence ID" value="AYV84667.1"/>
    <property type="molecule type" value="Genomic_DNA"/>
</dbReference>
<evidence type="ECO:0000256" key="1">
    <source>
        <dbReference type="ARBA" id="ARBA00004328"/>
    </source>
</evidence>